<dbReference type="Proteomes" id="UP001432027">
    <property type="component" value="Unassembled WGS sequence"/>
</dbReference>
<comment type="caution">
    <text evidence="1">The sequence shown here is derived from an EMBL/GenBank/DDBJ whole genome shotgun (WGS) entry which is preliminary data.</text>
</comment>
<name>A0AAV5TSR4_9BILA</name>
<keyword evidence="2" id="KW-1185">Reference proteome</keyword>
<evidence type="ECO:0000313" key="1">
    <source>
        <dbReference type="EMBL" id="GMS97264.1"/>
    </source>
</evidence>
<protein>
    <submittedName>
        <fullName evidence="1">Uncharacterized protein</fullName>
    </submittedName>
</protein>
<accession>A0AAV5TSR4</accession>
<reference evidence="1" key="1">
    <citation type="submission" date="2023-10" db="EMBL/GenBank/DDBJ databases">
        <title>Genome assembly of Pristionchus species.</title>
        <authorList>
            <person name="Yoshida K."/>
            <person name="Sommer R.J."/>
        </authorList>
    </citation>
    <scope>NUCLEOTIDE SEQUENCE</scope>
    <source>
        <strain evidence="1">RS0144</strain>
    </source>
</reference>
<dbReference type="EMBL" id="BTSX01000004">
    <property type="protein sequence ID" value="GMS97264.1"/>
    <property type="molecule type" value="Genomic_DNA"/>
</dbReference>
<organism evidence="1 2">
    <name type="scientific">Pristionchus entomophagus</name>
    <dbReference type="NCBI Taxonomy" id="358040"/>
    <lineage>
        <taxon>Eukaryota</taxon>
        <taxon>Metazoa</taxon>
        <taxon>Ecdysozoa</taxon>
        <taxon>Nematoda</taxon>
        <taxon>Chromadorea</taxon>
        <taxon>Rhabditida</taxon>
        <taxon>Rhabditina</taxon>
        <taxon>Diplogasteromorpha</taxon>
        <taxon>Diplogasteroidea</taxon>
        <taxon>Neodiplogasteridae</taxon>
        <taxon>Pristionchus</taxon>
    </lineage>
</organism>
<sequence>YLLDFAERFSELPRFCGSFSVDIFDRSVLSGMVLFRVEVLPIFRQTIDDYNIMDLFVSRLLHFEGLLKRKLSEQTGNEDLSVAILFLSERIKRDHQWWNVEYFDNDNIN</sequence>
<dbReference type="AlphaFoldDB" id="A0AAV5TSR4"/>
<evidence type="ECO:0000313" key="2">
    <source>
        <dbReference type="Proteomes" id="UP001432027"/>
    </source>
</evidence>
<gene>
    <name evidence="1" type="ORF">PENTCL1PPCAC_19439</name>
</gene>
<proteinExistence type="predicted"/>
<feature type="non-terminal residue" evidence="1">
    <location>
        <position position="1"/>
    </location>
</feature>